<evidence type="ECO:0000313" key="3">
    <source>
        <dbReference type="EMBL" id="MED4129279.1"/>
    </source>
</evidence>
<comment type="caution">
    <text evidence="3">The sequence shown here is derived from an EMBL/GenBank/DDBJ whole genome shotgun (WGS) entry which is preliminary data.</text>
</comment>
<dbReference type="SUPFAM" id="SSF53474">
    <property type="entry name" value="alpha/beta-Hydrolases"/>
    <property type="match status" value="1"/>
</dbReference>
<name>A0ABU6NNJ9_9BACI</name>
<dbReference type="InterPro" id="IPR001375">
    <property type="entry name" value="Peptidase_S9_cat"/>
</dbReference>
<evidence type="ECO:0000256" key="1">
    <source>
        <dbReference type="ARBA" id="ARBA00022801"/>
    </source>
</evidence>
<dbReference type="Gene3D" id="3.40.50.1820">
    <property type="entry name" value="alpha/beta hydrolase"/>
    <property type="match status" value="1"/>
</dbReference>
<organism evidence="3 4">
    <name type="scientific">Shouchella miscanthi</name>
    <dbReference type="NCBI Taxonomy" id="2598861"/>
    <lineage>
        <taxon>Bacteria</taxon>
        <taxon>Bacillati</taxon>
        <taxon>Bacillota</taxon>
        <taxon>Bacilli</taxon>
        <taxon>Bacillales</taxon>
        <taxon>Bacillaceae</taxon>
        <taxon>Shouchella</taxon>
    </lineage>
</organism>
<sequence>MKELMAQSLYQLSTVTNPVVSPDGTKAILVVTNLDEHENTYQSHLYVIDIKTGKQTKLTQEKGKHVAPQWLPSGDGYTYLSNREGKNQVFLKQGLADAKQVTYEEHGILSYMLAPDGATVAYSTFFKESEENEQARQKPEPLVIDQMKYKSDQRGLHDDRVMRIGSVDLRTDKQQWLTTDQYDSQLLDFSGDSRHILFASDRAENRDFSFSAHAYLINMDTKQERQVTKEVQVITGGAVSPDGQTIALLSHQREYENATLPKINIYRTGTVETLNLTENVDHFIGDIAIGDFLQQTGSNRLRFSNDGQSLYTLVSSEGAVNVWRFSLNGDQQKLTNTDAHINGFDFYQDEFIVTHSSVVEPSECYHVSNKDKALNRLTTFNEAFEEEFQVSVPEKVNVSREDGSFVEGWLMKPTFYEEGQTYPLILEVHGGPHAMYANTYFHEFQMLTAKGYGVLYTNPRGSHGYGQAFVDAVRGDYGGGDFQDLMDILDDVVKTNSWVDESRLGMTGGSYGGFMTNWAVGHTNRFKAAVTQRSISNWISFYGVSDIGYYFSDWQIKAELDEMETLWQHSPIKYVANVETPLLILHGENDLRCPIEQAEQLFIALKRLGKQTRFIRFPEANHELSRSGKPSLRVKRLEAILGWFEEYLS</sequence>
<dbReference type="EMBL" id="JAROAS010000028">
    <property type="protein sequence ID" value="MED4129279.1"/>
    <property type="molecule type" value="Genomic_DNA"/>
</dbReference>
<dbReference type="Proteomes" id="UP001341820">
    <property type="component" value="Unassembled WGS sequence"/>
</dbReference>
<proteinExistence type="predicted"/>
<feature type="domain" description="Peptidase S9 prolyl oligopeptidase catalytic" evidence="2">
    <location>
        <begin position="440"/>
        <end position="648"/>
    </location>
</feature>
<dbReference type="InterPro" id="IPR011042">
    <property type="entry name" value="6-blade_b-propeller_TolB-like"/>
</dbReference>
<dbReference type="RefSeq" id="WP_144559312.1">
    <property type="nucleotide sequence ID" value="NZ_CP042163.1"/>
</dbReference>
<dbReference type="InterPro" id="IPR029058">
    <property type="entry name" value="AB_hydrolase_fold"/>
</dbReference>
<protein>
    <submittedName>
        <fullName evidence="3">S9 family peptidase</fullName>
    </submittedName>
</protein>
<dbReference type="SUPFAM" id="SSF82171">
    <property type="entry name" value="DPP6 N-terminal domain-like"/>
    <property type="match status" value="1"/>
</dbReference>
<dbReference type="PANTHER" id="PTHR42776:SF27">
    <property type="entry name" value="DIPEPTIDYL PEPTIDASE FAMILY MEMBER 6"/>
    <property type="match status" value="1"/>
</dbReference>
<evidence type="ECO:0000259" key="2">
    <source>
        <dbReference type="Pfam" id="PF00326"/>
    </source>
</evidence>
<evidence type="ECO:0000313" key="4">
    <source>
        <dbReference type="Proteomes" id="UP001341820"/>
    </source>
</evidence>
<dbReference type="PANTHER" id="PTHR42776">
    <property type="entry name" value="SERINE PEPTIDASE S9 FAMILY MEMBER"/>
    <property type="match status" value="1"/>
</dbReference>
<keyword evidence="4" id="KW-1185">Reference proteome</keyword>
<dbReference type="Gene3D" id="2.120.10.30">
    <property type="entry name" value="TolB, C-terminal domain"/>
    <property type="match status" value="2"/>
</dbReference>
<gene>
    <name evidence="3" type="ORF">P5F74_14145</name>
</gene>
<dbReference type="Pfam" id="PF00326">
    <property type="entry name" value="Peptidase_S9"/>
    <property type="match status" value="1"/>
</dbReference>
<accession>A0ABU6NNJ9</accession>
<keyword evidence="1" id="KW-0378">Hydrolase</keyword>
<reference evidence="3 4" key="1">
    <citation type="submission" date="2023-03" db="EMBL/GenBank/DDBJ databases">
        <title>Bacillus Genome Sequencing.</title>
        <authorList>
            <person name="Dunlap C."/>
        </authorList>
    </citation>
    <scope>NUCLEOTIDE SEQUENCE [LARGE SCALE GENOMIC DNA]</scope>
    <source>
        <strain evidence="3 4">B-4107</strain>
    </source>
</reference>